<dbReference type="EMBL" id="VSRR010098712">
    <property type="protein sequence ID" value="MPC94479.1"/>
    <property type="molecule type" value="Genomic_DNA"/>
</dbReference>
<comment type="caution">
    <text evidence="1">The sequence shown here is derived from an EMBL/GenBank/DDBJ whole genome shotgun (WGS) entry which is preliminary data.</text>
</comment>
<reference evidence="1 2" key="1">
    <citation type="submission" date="2019-05" db="EMBL/GenBank/DDBJ databases">
        <title>Another draft genome of Portunus trituberculatus and its Hox gene families provides insights of decapod evolution.</title>
        <authorList>
            <person name="Jeong J.-H."/>
            <person name="Song I."/>
            <person name="Kim S."/>
            <person name="Choi T."/>
            <person name="Kim D."/>
            <person name="Ryu S."/>
            <person name="Kim W."/>
        </authorList>
    </citation>
    <scope>NUCLEOTIDE SEQUENCE [LARGE SCALE GENOMIC DNA]</scope>
    <source>
        <tissue evidence="1">Muscle</tissue>
    </source>
</reference>
<evidence type="ECO:0000313" key="1">
    <source>
        <dbReference type="EMBL" id="MPC94479.1"/>
    </source>
</evidence>
<proteinExistence type="predicted"/>
<organism evidence="1 2">
    <name type="scientific">Portunus trituberculatus</name>
    <name type="common">Swimming crab</name>
    <name type="synonym">Neptunus trituberculatus</name>
    <dbReference type="NCBI Taxonomy" id="210409"/>
    <lineage>
        <taxon>Eukaryota</taxon>
        <taxon>Metazoa</taxon>
        <taxon>Ecdysozoa</taxon>
        <taxon>Arthropoda</taxon>
        <taxon>Crustacea</taxon>
        <taxon>Multicrustacea</taxon>
        <taxon>Malacostraca</taxon>
        <taxon>Eumalacostraca</taxon>
        <taxon>Eucarida</taxon>
        <taxon>Decapoda</taxon>
        <taxon>Pleocyemata</taxon>
        <taxon>Brachyura</taxon>
        <taxon>Eubrachyura</taxon>
        <taxon>Portunoidea</taxon>
        <taxon>Portunidae</taxon>
        <taxon>Portuninae</taxon>
        <taxon>Portunus</taxon>
    </lineage>
</organism>
<accession>A0A5B7JHU4</accession>
<name>A0A5B7JHU4_PORTR</name>
<gene>
    <name evidence="1" type="ORF">E2C01_089650</name>
</gene>
<sequence length="64" mass="7336">MQQSHPAFIPHSRHSLLLPHLVKQVFRRQSDLDLNSRQYQQPDSTHEPSLQIGISVLRIPNTAA</sequence>
<dbReference type="AlphaFoldDB" id="A0A5B7JHU4"/>
<protein>
    <submittedName>
        <fullName evidence="1">Uncharacterized protein</fullName>
    </submittedName>
</protein>
<dbReference type="Proteomes" id="UP000324222">
    <property type="component" value="Unassembled WGS sequence"/>
</dbReference>
<evidence type="ECO:0000313" key="2">
    <source>
        <dbReference type="Proteomes" id="UP000324222"/>
    </source>
</evidence>
<keyword evidence="2" id="KW-1185">Reference proteome</keyword>